<reference evidence="2 3" key="1">
    <citation type="submission" date="2015-01" db="EMBL/GenBank/DDBJ databases">
        <title>The Genome Sequence of Fonsecaea multimorphosa CBS 102226.</title>
        <authorList>
            <consortium name="The Broad Institute Genomics Platform"/>
            <person name="Cuomo C."/>
            <person name="de Hoog S."/>
            <person name="Gorbushina A."/>
            <person name="Stielow B."/>
            <person name="Teixiera M."/>
            <person name="Abouelleil A."/>
            <person name="Chapman S.B."/>
            <person name="Priest M."/>
            <person name="Young S.K."/>
            <person name="Wortman J."/>
            <person name="Nusbaum C."/>
            <person name="Birren B."/>
        </authorList>
    </citation>
    <scope>NUCLEOTIDE SEQUENCE [LARGE SCALE GENOMIC DNA]</scope>
    <source>
        <strain evidence="2 3">CBS 102226</strain>
    </source>
</reference>
<organism evidence="2 3">
    <name type="scientific">Fonsecaea multimorphosa CBS 102226</name>
    <dbReference type="NCBI Taxonomy" id="1442371"/>
    <lineage>
        <taxon>Eukaryota</taxon>
        <taxon>Fungi</taxon>
        <taxon>Dikarya</taxon>
        <taxon>Ascomycota</taxon>
        <taxon>Pezizomycotina</taxon>
        <taxon>Eurotiomycetes</taxon>
        <taxon>Chaetothyriomycetidae</taxon>
        <taxon>Chaetothyriales</taxon>
        <taxon>Herpotrichiellaceae</taxon>
        <taxon>Fonsecaea</taxon>
    </lineage>
</organism>
<dbReference type="PANTHER" id="PTHR38111">
    <property type="entry name" value="ZN(2)-C6 FUNGAL-TYPE DOMAIN-CONTAINING PROTEIN-RELATED"/>
    <property type="match status" value="1"/>
</dbReference>
<sequence>MQPLVFQRTNLQDSLPSEIPVVFQSKSATAFHTPSFQRFFRSRTAPRYNGRNIEEECQVFPQDEGATHVASKRKRRLDIPCVGLGQRRYKFVVSDNRASTPATGTTFSSQQPSEAGTASTTSIAHSSPNLDTTVPLLSRSPSNETTRLVNAFTDKIKPSLGVQYNLAWTYGDYLNYVPARLGVNEALDSATDAFLTATTTLSDPLSSKSSPALFEKYGRSLASLRKCLDDPVKARAPETLCAILFLWNCQQFIWQRNGPITTHADGVAQILRLRGSADNCHDPFETNLLLSLRAVVLFDSLFNSRIAFSDQEWIAMFDSQLYELSPEGQAVQCLTRVPNLMRRSKAALTGDLGHHDYQLADLRKEAHAIRADLEPALSRLRQRWQKNSAASDIVVITGMPHLADLGHCHFLRTYSLGLAIAIVINEVRLALRLDVAAEILQESHEFALEILHLARIASQYRPLGASAISVCLLAAELGAADLETKSAARSLRVEYASDFRGGLDTEDCQELQLICGREWSQLPARETI</sequence>
<dbReference type="InterPro" id="IPR053178">
    <property type="entry name" value="Osmoadaptation_assoc"/>
</dbReference>
<dbReference type="Proteomes" id="UP000053411">
    <property type="component" value="Unassembled WGS sequence"/>
</dbReference>
<protein>
    <recommendedName>
        <fullName evidence="4">Transcription factor domain-containing protein</fullName>
    </recommendedName>
</protein>
<dbReference type="STRING" id="1442371.A0A0D2I3P2"/>
<dbReference type="GeneID" id="27718136"/>
<dbReference type="OrthoDB" id="4314040at2759"/>
<dbReference type="EMBL" id="KN848118">
    <property type="protein sequence ID" value="KIX91901.1"/>
    <property type="molecule type" value="Genomic_DNA"/>
</dbReference>
<gene>
    <name evidence="2" type="ORF">Z520_12390</name>
</gene>
<keyword evidence="3" id="KW-1185">Reference proteome</keyword>
<feature type="region of interest" description="Disordered" evidence="1">
    <location>
        <begin position="98"/>
        <end position="140"/>
    </location>
</feature>
<evidence type="ECO:0008006" key="4">
    <source>
        <dbReference type="Google" id="ProtNLM"/>
    </source>
</evidence>
<evidence type="ECO:0000313" key="2">
    <source>
        <dbReference type="EMBL" id="KIX91901.1"/>
    </source>
</evidence>
<accession>A0A0D2I3P2</accession>
<name>A0A0D2I3P2_9EURO</name>
<proteinExistence type="predicted"/>
<feature type="compositionally biased region" description="Polar residues" evidence="1">
    <location>
        <begin position="98"/>
        <end position="132"/>
    </location>
</feature>
<evidence type="ECO:0000313" key="3">
    <source>
        <dbReference type="Proteomes" id="UP000053411"/>
    </source>
</evidence>
<dbReference type="VEuPathDB" id="FungiDB:Z520_12390"/>
<dbReference type="RefSeq" id="XP_016626024.1">
    <property type="nucleotide sequence ID" value="XM_016782876.1"/>
</dbReference>
<evidence type="ECO:0000256" key="1">
    <source>
        <dbReference type="SAM" id="MobiDB-lite"/>
    </source>
</evidence>
<dbReference type="AlphaFoldDB" id="A0A0D2I3P2"/>
<dbReference type="PANTHER" id="PTHR38111:SF11">
    <property type="entry name" value="TRANSCRIPTION FACTOR DOMAIN-CONTAINING PROTEIN-RELATED"/>
    <property type="match status" value="1"/>
</dbReference>